<dbReference type="RefSeq" id="WP_179600587.1">
    <property type="nucleotide sequence ID" value="NZ_CP060201.1"/>
</dbReference>
<sequence>MNFSEFEQLLDAKKSLNPIWFEFPSDSAATEEDITEAQNDLALQLPVEYSQFLQKYGGGYFAFAIVYSLDRDSDFNLARINRQHPLIGQCHLLFSDNGCGDFYGFRIENNHCLAEVCFFDHETQAWQQTGYPELFSFLAEVALSI</sequence>
<evidence type="ECO:0000313" key="3">
    <source>
        <dbReference type="Proteomes" id="UP000515277"/>
    </source>
</evidence>
<dbReference type="EMBL" id="CP060201">
    <property type="protein sequence ID" value="QNH76592.1"/>
    <property type="molecule type" value="Genomic_DNA"/>
</dbReference>
<dbReference type="SUPFAM" id="SSF160631">
    <property type="entry name" value="SMI1/KNR4-like"/>
    <property type="match status" value="1"/>
</dbReference>
<proteinExistence type="predicted"/>
<dbReference type="Proteomes" id="UP000515277">
    <property type="component" value="Chromosome"/>
</dbReference>
<dbReference type="InterPro" id="IPR037883">
    <property type="entry name" value="Knr4/Smi1-like_sf"/>
</dbReference>
<protein>
    <submittedName>
        <fullName evidence="2">SMI1/KNR4 family protein</fullName>
    </submittedName>
</protein>
<accession>A0A7G8YLP2</accession>
<organism evidence="2 3">
    <name type="scientific">Pseudomonas protegens</name>
    <dbReference type="NCBI Taxonomy" id="380021"/>
    <lineage>
        <taxon>Bacteria</taxon>
        <taxon>Pseudomonadati</taxon>
        <taxon>Pseudomonadota</taxon>
        <taxon>Gammaproteobacteria</taxon>
        <taxon>Pseudomonadales</taxon>
        <taxon>Pseudomonadaceae</taxon>
        <taxon>Pseudomonas</taxon>
    </lineage>
</organism>
<dbReference type="AlphaFoldDB" id="A0A7G8YLP2"/>
<reference evidence="3" key="1">
    <citation type="journal article" date="2020" name="Microbiol. Resour. Announc.">
        <title>Complete genome sequences of four natural Pseudomonas isolates that catabolize a wide range of aromatic compounds relevant to lignin valorization.</title>
        <authorList>
            <person name="Hatmaker E.A."/>
            <person name="Presley G."/>
            <person name="Cannon O."/>
            <person name="Guss A.M."/>
            <person name="Elkins J.G."/>
        </authorList>
    </citation>
    <scope>NUCLEOTIDE SEQUENCE [LARGE SCALE GENOMIC DNA]</scope>
    <source>
        <strain evidence="3">H1F5C</strain>
    </source>
</reference>
<feature type="domain" description="Knr4/Smi1-like" evidence="1">
    <location>
        <begin position="28"/>
        <end position="140"/>
    </location>
</feature>
<gene>
    <name evidence="2" type="ORF">GGI48_25430</name>
</gene>
<dbReference type="SMART" id="SM00860">
    <property type="entry name" value="SMI1_KNR4"/>
    <property type="match status" value="1"/>
</dbReference>
<dbReference type="Gene3D" id="3.40.1580.10">
    <property type="entry name" value="SMI1/KNR4-like"/>
    <property type="match status" value="1"/>
</dbReference>
<evidence type="ECO:0000259" key="1">
    <source>
        <dbReference type="SMART" id="SM00860"/>
    </source>
</evidence>
<dbReference type="Pfam" id="PF14568">
    <property type="entry name" value="SUKH_6"/>
    <property type="match status" value="1"/>
</dbReference>
<evidence type="ECO:0000313" key="2">
    <source>
        <dbReference type="EMBL" id="QNH76592.1"/>
    </source>
</evidence>
<dbReference type="InterPro" id="IPR018958">
    <property type="entry name" value="Knr4/Smi1-like_dom"/>
</dbReference>
<name>A0A7G8YLP2_9PSED</name>